<reference evidence="4 5" key="1">
    <citation type="journal article" date="2018" name="PLoS Genet.">
        <title>Population sequencing reveals clonal diversity and ancestral inbreeding in the grapevine cultivar Chardonnay.</title>
        <authorList>
            <person name="Roach M.J."/>
            <person name="Johnson D.L."/>
            <person name="Bohlmann J."/>
            <person name="van Vuuren H.J."/>
            <person name="Jones S.J."/>
            <person name="Pretorius I.S."/>
            <person name="Schmidt S.A."/>
            <person name="Borneman A.R."/>
        </authorList>
    </citation>
    <scope>NUCLEOTIDE SEQUENCE [LARGE SCALE GENOMIC DNA]</scope>
    <source>
        <strain evidence="5">cv. Chardonnay</strain>
        <tissue evidence="4">Leaf</tissue>
    </source>
</reference>
<keyword evidence="1" id="KW-0694">RNA-binding</keyword>
<organism evidence="4 5">
    <name type="scientific">Vitis vinifera</name>
    <name type="common">Grape</name>
    <dbReference type="NCBI Taxonomy" id="29760"/>
    <lineage>
        <taxon>Eukaryota</taxon>
        <taxon>Viridiplantae</taxon>
        <taxon>Streptophyta</taxon>
        <taxon>Embryophyta</taxon>
        <taxon>Tracheophyta</taxon>
        <taxon>Spermatophyta</taxon>
        <taxon>Magnoliopsida</taxon>
        <taxon>eudicotyledons</taxon>
        <taxon>Gunneridae</taxon>
        <taxon>Pentapetalae</taxon>
        <taxon>rosids</taxon>
        <taxon>Vitales</taxon>
        <taxon>Vitaceae</taxon>
        <taxon>Viteae</taxon>
        <taxon>Vitis</taxon>
    </lineage>
</organism>
<dbReference type="InterPro" id="IPR000504">
    <property type="entry name" value="RRM_dom"/>
</dbReference>
<dbReference type="GO" id="GO:0003723">
    <property type="term" value="F:RNA binding"/>
    <property type="evidence" value="ECO:0007669"/>
    <property type="project" value="UniProtKB-UniRule"/>
</dbReference>
<feature type="domain" description="RRM" evidence="3">
    <location>
        <begin position="46"/>
        <end position="125"/>
    </location>
</feature>
<dbReference type="Gene3D" id="3.30.70.330">
    <property type="match status" value="1"/>
</dbReference>
<dbReference type="PROSITE" id="PS50102">
    <property type="entry name" value="RRM"/>
    <property type="match status" value="1"/>
</dbReference>
<proteinExistence type="predicted"/>
<evidence type="ECO:0000313" key="5">
    <source>
        <dbReference type="Proteomes" id="UP000288805"/>
    </source>
</evidence>
<feature type="region of interest" description="Disordered" evidence="2">
    <location>
        <begin position="1"/>
        <end position="40"/>
    </location>
</feature>
<accession>A0A438HDL3</accession>
<dbReference type="EMBL" id="QGNW01000240">
    <property type="protein sequence ID" value="RVW82449.1"/>
    <property type="molecule type" value="Genomic_DNA"/>
</dbReference>
<gene>
    <name evidence="4" type="primary">VvCHDp001114_1</name>
    <name evidence="4" type="ORF">CK203_048998</name>
</gene>
<evidence type="ECO:0000259" key="3">
    <source>
        <dbReference type="PROSITE" id="PS50102"/>
    </source>
</evidence>
<dbReference type="CDD" id="cd00590">
    <property type="entry name" value="RRM_SF"/>
    <property type="match status" value="1"/>
</dbReference>
<comment type="caution">
    <text evidence="4">The sequence shown here is derived from an EMBL/GenBank/DDBJ whole genome shotgun (WGS) entry which is preliminary data.</text>
</comment>
<protein>
    <recommendedName>
        <fullName evidence="3">RRM domain-containing protein</fullName>
    </recommendedName>
</protein>
<dbReference type="AlphaFoldDB" id="A0A438HDL3"/>
<dbReference type="InterPro" id="IPR012677">
    <property type="entry name" value="Nucleotide-bd_a/b_plait_sf"/>
</dbReference>
<dbReference type="InterPro" id="IPR035979">
    <property type="entry name" value="RBD_domain_sf"/>
</dbReference>
<dbReference type="Proteomes" id="UP000288805">
    <property type="component" value="Unassembled WGS sequence"/>
</dbReference>
<evidence type="ECO:0000256" key="1">
    <source>
        <dbReference type="PROSITE-ProRule" id="PRU00176"/>
    </source>
</evidence>
<name>A0A438HDL3_VITVI</name>
<feature type="compositionally biased region" description="Basic residues" evidence="2">
    <location>
        <begin position="1"/>
        <end position="24"/>
    </location>
</feature>
<sequence>MSRKREKPYHSRHALSSIAKRRRPSLPELPDSASRDAPATKHSSPAAVLVIGLSPECSVLDVKSRFEIYGCISRIRIDRDGVGYITFRSKDSADAAITASLDPFFGITIDSKRDLFQVQVLLAKDPNSAAGFGWNKDNGSSSKLLRAEVPLSRHGRSNKLVSSSAKPKTDPISGLDVAFKGREMVAYDDIL</sequence>
<dbReference type="SUPFAM" id="SSF54928">
    <property type="entry name" value="RNA-binding domain, RBD"/>
    <property type="match status" value="1"/>
</dbReference>
<dbReference type="Pfam" id="PF00076">
    <property type="entry name" value="RRM_1"/>
    <property type="match status" value="1"/>
</dbReference>
<dbReference type="SMART" id="SM00360">
    <property type="entry name" value="RRM"/>
    <property type="match status" value="1"/>
</dbReference>
<evidence type="ECO:0000256" key="2">
    <source>
        <dbReference type="SAM" id="MobiDB-lite"/>
    </source>
</evidence>
<evidence type="ECO:0000313" key="4">
    <source>
        <dbReference type="EMBL" id="RVW82449.1"/>
    </source>
</evidence>